<keyword evidence="8" id="KW-0175">Coiled coil</keyword>
<evidence type="ECO:0000256" key="14">
    <source>
        <dbReference type="ARBA" id="ARBA00023303"/>
    </source>
</evidence>
<dbReference type="Proteomes" id="UP000192578">
    <property type="component" value="Unassembled WGS sequence"/>
</dbReference>
<evidence type="ECO:0000256" key="6">
    <source>
        <dbReference type="ARBA" id="ARBA00022692"/>
    </source>
</evidence>
<keyword evidence="5" id="KW-1003">Cell membrane</keyword>
<evidence type="ECO:0000256" key="10">
    <source>
        <dbReference type="ARBA" id="ARBA00023136"/>
    </source>
</evidence>
<evidence type="ECO:0000313" key="20">
    <source>
        <dbReference type="EMBL" id="OQV25174.1"/>
    </source>
</evidence>
<evidence type="ECO:0000256" key="1">
    <source>
        <dbReference type="ARBA" id="ARBA00004138"/>
    </source>
</evidence>
<feature type="compositionally biased region" description="Basic and acidic residues" evidence="16">
    <location>
        <begin position="24"/>
        <end position="39"/>
    </location>
</feature>
<dbReference type="Gene3D" id="1.10.287.70">
    <property type="match status" value="1"/>
</dbReference>
<keyword evidence="6 17" id="KW-0812">Transmembrane</keyword>
<evidence type="ECO:0000256" key="15">
    <source>
        <dbReference type="PIRSR" id="PIRSR603915-2"/>
    </source>
</evidence>
<evidence type="ECO:0000256" key="5">
    <source>
        <dbReference type="ARBA" id="ARBA00022475"/>
    </source>
</evidence>
<evidence type="ECO:0000259" key="19">
    <source>
        <dbReference type="Pfam" id="PF20519"/>
    </source>
</evidence>
<dbReference type="PANTHER" id="PTHR10877:SF183">
    <property type="entry name" value="AT14535P-RELATED"/>
    <property type="match status" value="1"/>
</dbReference>
<keyword evidence="14" id="KW-0407">Ion channel</keyword>
<reference evidence="21" key="1">
    <citation type="submission" date="2017-01" db="EMBL/GenBank/DDBJ databases">
        <title>Comparative genomics of anhydrobiosis in the tardigrade Hypsibius dujardini.</title>
        <authorList>
            <person name="Yoshida Y."/>
            <person name="Koutsovoulos G."/>
            <person name="Laetsch D."/>
            <person name="Stevens L."/>
            <person name="Kumar S."/>
            <person name="Horikawa D."/>
            <person name="Ishino K."/>
            <person name="Komine S."/>
            <person name="Tomita M."/>
            <person name="Blaxter M."/>
            <person name="Arakawa K."/>
        </authorList>
    </citation>
    <scope>NUCLEOTIDE SEQUENCE [LARGE SCALE GENOMIC DNA]</scope>
    <source>
        <strain evidence="21">Z151</strain>
    </source>
</reference>
<evidence type="ECO:0000256" key="12">
    <source>
        <dbReference type="ARBA" id="ARBA00023180"/>
    </source>
</evidence>
<feature type="compositionally biased region" description="Basic and acidic residues" evidence="16">
    <location>
        <begin position="1"/>
        <end position="14"/>
    </location>
</feature>
<feature type="transmembrane region" description="Helical" evidence="17">
    <location>
        <begin position="578"/>
        <end position="599"/>
    </location>
</feature>
<dbReference type="Pfam" id="PF08016">
    <property type="entry name" value="PKD_channel"/>
    <property type="match status" value="1"/>
</dbReference>
<dbReference type="GO" id="GO:0050982">
    <property type="term" value="P:detection of mechanical stimulus"/>
    <property type="evidence" value="ECO:0007669"/>
    <property type="project" value="TreeGrafter"/>
</dbReference>
<dbReference type="GO" id="GO:0005929">
    <property type="term" value="C:cilium"/>
    <property type="evidence" value="ECO:0007669"/>
    <property type="project" value="UniProtKB-SubCell"/>
</dbReference>
<feature type="transmembrane region" description="Helical" evidence="17">
    <location>
        <begin position="516"/>
        <end position="538"/>
    </location>
</feature>
<dbReference type="GO" id="GO:0005262">
    <property type="term" value="F:calcium channel activity"/>
    <property type="evidence" value="ECO:0007669"/>
    <property type="project" value="TreeGrafter"/>
</dbReference>
<dbReference type="EMBL" id="MTYJ01000003">
    <property type="protein sequence ID" value="OQV25174.1"/>
    <property type="molecule type" value="Genomic_DNA"/>
</dbReference>
<keyword evidence="11" id="KW-1015">Disulfide bond</keyword>
<evidence type="ECO:0000256" key="2">
    <source>
        <dbReference type="ARBA" id="ARBA00004651"/>
    </source>
</evidence>
<keyword evidence="13" id="KW-0966">Cell projection</keyword>
<protein>
    <submittedName>
        <fullName evidence="20">Polycystic kidney disease 2-like 1 protein</fullName>
    </submittedName>
</protein>
<name>A0A1W0XCH9_HYPEX</name>
<accession>A0A1W0XCH9</accession>
<keyword evidence="7 17" id="KW-1133">Transmembrane helix</keyword>
<evidence type="ECO:0000256" key="17">
    <source>
        <dbReference type="SAM" id="Phobius"/>
    </source>
</evidence>
<feature type="transmembrane region" description="Helical" evidence="17">
    <location>
        <begin position="108"/>
        <end position="125"/>
    </location>
</feature>
<evidence type="ECO:0000256" key="4">
    <source>
        <dbReference type="ARBA" id="ARBA00022448"/>
    </source>
</evidence>
<evidence type="ECO:0000256" key="13">
    <source>
        <dbReference type="ARBA" id="ARBA00023273"/>
    </source>
</evidence>
<keyword evidence="12" id="KW-0325">Glycoprotein</keyword>
<evidence type="ECO:0000256" key="9">
    <source>
        <dbReference type="ARBA" id="ARBA00023065"/>
    </source>
</evidence>
<evidence type="ECO:0000256" key="3">
    <source>
        <dbReference type="ARBA" id="ARBA00007200"/>
    </source>
</evidence>
<comment type="subcellular location">
    <subcellularLocation>
        <location evidence="2">Cell membrane</location>
        <topology evidence="2">Multi-pass membrane protein</topology>
    </subcellularLocation>
    <subcellularLocation>
        <location evidence="1">Cell projection</location>
        <location evidence="1">Cilium</location>
    </subcellularLocation>
</comment>
<keyword evidence="10 17" id="KW-0472">Membrane</keyword>
<dbReference type="InterPro" id="IPR003915">
    <property type="entry name" value="PKD_2"/>
</dbReference>
<gene>
    <name evidence="20" type="ORF">BV898_00863</name>
</gene>
<keyword evidence="4" id="KW-0813">Transport</keyword>
<evidence type="ECO:0000256" key="8">
    <source>
        <dbReference type="ARBA" id="ARBA00023054"/>
    </source>
</evidence>
<dbReference type="OrthoDB" id="444119at2759"/>
<keyword evidence="21" id="KW-1185">Reference proteome</keyword>
<feature type="transmembrane region" description="Helical" evidence="17">
    <location>
        <begin position="427"/>
        <end position="450"/>
    </location>
</feature>
<feature type="transmembrane region" description="Helical" evidence="17">
    <location>
        <begin position="389"/>
        <end position="406"/>
    </location>
</feature>
<evidence type="ECO:0000256" key="16">
    <source>
        <dbReference type="SAM" id="MobiDB-lite"/>
    </source>
</evidence>
<proteinExistence type="inferred from homology"/>
<feature type="domain" description="Polycystin cation channel PKD1/PKD2" evidence="18">
    <location>
        <begin position="384"/>
        <end position="606"/>
    </location>
</feature>
<dbReference type="FunFam" id="1.10.287.70:FF:000055">
    <property type="entry name" value="Polycystic kidney disease 2-like 1"/>
    <property type="match status" value="1"/>
</dbReference>
<dbReference type="InterPro" id="IPR051223">
    <property type="entry name" value="Polycystin"/>
</dbReference>
<dbReference type="InterPro" id="IPR046791">
    <property type="entry name" value="Polycystin_dom"/>
</dbReference>
<evidence type="ECO:0000259" key="18">
    <source>
        <dbReference type="Pfam" id="PF08016"/>
    </source>
</evidence>
<dbReference type="GO" id="GO:0005509">
    <property type="term" value="F:calcium ion binding"/>
    <property type="evidence" value="ECO:0007669"/>
    <property type="project" value="InterPro"/>
</dbReference>
<feature type="region of interest" description="Disordered" evidence="16">
    <location>
        <begin position="1"/>
        <end position="49"/>
    </location>
</feature>
<dbReference type="InterPro" id="IPR013122">
    <property type="entry name" value="PKD1_2_channel"/>
</dbReference>
<comment type="similarity">
    <text evidence="3">Belongs to the polycystin family.</text>
</comment>
<dbReference type="PRINTS" id="PR01433">
    <property type="entry name" value="POLYCYSTIN2"/>
</dbReference>
<feature type="domain" description="Polycystin" evidence="19">
    <location>
        <begin position="147"/>
        <end position="381"/>
    </location>
</feature>
<dbReference type="GO" id="GO:0005886">
    <property type="term" value="C:plasma membrane"/>
    <property type="evidence" value="ECO:0007669"/>
    <property type="project" value="UniProtKB-SubCell"/>
</dbReference>
<sequence length="782" mass="88772">MYESEMSIRSDSRYHRQSKSRSRSKNDPLMKRLHDEKRRSGVKHSQPAARAVTIDPNVGLPSTAPHADEPHGMWYTIRKSIRGFWATRETEDTVTNKELYVRTTLRELFVYILFLSTTLVMTFGATNPTMYYLNNALQNVFVGTPYTELTDYAGLFKYLKGTMLDALFVEDWYNNQPVTDYGTPSDLIYYTNKILGLPRIRQLRVKNGSCNVPVEFKEIIFDCFSDYSIGQEATEPFGPDKTVGNGSNDTTNPATTLEPVVVTTAVTVTDATASNKTEIKTSPWIYQTATDTGMASYWGKLATYSGGGYILDLPKSKNESLKLIEKLEARRWLDQATRAVIVDLTVYNANLNYFATVRLCVEMPPTGVLVPTANIRVIKLIKLLTNNDYAVLAFEVIFCLFVAYYIGEELIEISKLKARYFRSFWNILDIIVLTCSTTCIICAICLFMQINENLTKLIAIVNKYVDFESLSFYQITLNNALAITVFCAWIKVFKYLSFNKTMMQLSSTLGRAAKDVASFAIMFFIVFFAFAQLGFFLFGTQLEAYNDVGTASFTLMRIILGDFDFDALYAANRLFGPLFFFMYIFFVFFVLLNMFLAIINDTYSAVKEDLANKRNDFEMSDYIMRGFKRLVRAFHIKRFERKRKGKPKTAVDDKILKNKALVELGRWEDDLKGRGYTEGEIAEVFGKVHTEAAGDSAEVKEQHGDLSALEGRVRKLETALSAILTNFDLALAKLDVMERVKLTRERKLDAIIDNLDGGKFHKTQKKLDLAAQDISSAKKKGG</sequence>
<feature type="disulfide bond" evidence="15">
    <location>
        <begin position="210"/>
        <end position="223"/>
    </location>
</feature>
<dbReference type="PANTHER" id="PTHR10877">
    <property type="entry name" value="POLYCYSTIN FAMILY MEMBER"/>
    <property type="match status" value="1"/>
</dbReference>
<evidence type="ECO:0000256" key="11">
    <source>
        <dbReference type="ARBA" id="ARBA00023157"/>
    </source>
</evidence>
<dbReference type="Pfam" id="PF20519">
    <property type="entry name" value="Polycystin_dom"/>
    <property type="match status" value="1"/>
</dbReference>
<evidence type="ECO:0000313" key="21">
    <source>
        <dbReference type="Proteomes" id="UP000192578"/>
    </source>
</evidence>
<feature type="transmembrane region" description="Helical" evidence="17">
    <location>
        <begin position="470"/>
        <end position="496"/>
    </location>
</feature>
<dbReference type="AlphaFoldDB" id="A0A1W0XCH9"/>
<keyword evidence="9" id="KW-0406">Ion transport</keyword>
<comment type="caution">
    <text evidence="20">The sequence shown here is derived from an EMBL/GenBank/DDBJ whole genome shotgun (WGS) entry which is preliminary data.</text>
</comment>
<organism evidence="20 21">
    <name type="scientific">Hypsibius exemplaris</name>
    <name type="common">Freshwater tardigrade</name>
    <dbReference type="NCBI Taxonomy" id="2072580"/>
    <lineage>
        <taxon>Eukaryota</taxon>
        <taxon>Metazoa</taxon>
        <taxon>Ecdysozoa</taxon>
        <taxon>Tardigrada</taxon>
        <taxon>Eutardigrada</taxon>
        <taxon>Parachela</taxon>
        <taxon>Hypsibioidea</taxon>
        <taxon>Hypsibiidae</taxon>
        <taxon>Hypsibius</taxon>
    </lineage>
</organism>
<evidence type="ECO:0000256" key="7">
    <source>
        <dbReference type="ARBA" id="ARBA00022989"/>
    </source>
</evidence>